<dbReference type="Gene3D" id="3.40.710.10">
    <property type="entry name" value="DD-peptidase/beta-lactamase superfamily"/>
    <property type="match status" value="1"/>
</dbReference>
<dbReference type="InterPro" id="IPR001466">
    <property type="entry name" value="Beta-lactam-related"/>
</dbReference>
<dbReference type="InterPro" id="IPR036962">
    <property type="entry name" value="Glyco_hydro_3_N_sf"/>
</dbReference>
<dbReference type="Gene3D" id="3.40.50.1700">
    <property type="entry name" value="Glycoside hydrolase family 3 C-terminal domain"/>
    <property type="match status" value="1"/>
</dbReference>
<name>A0A401UFA0_9BACT</name>
<accession>A0A401UFA0</accession>
<dbReference type="InterPro" id="IPR001764">
    <property type="entry name" value="Glyco_hydro_3_N"/>
</dbReference>
<dbReference type="InterPro" id="IPR036881">
    <property type="entry name" value="Glyco_hydro_3_C_sf"/>
</dbReference>
<gene>
    <name evidence="4" type="ORF">SanaruYs_38330</name>
</gene>
<dbReference type="SUPFAM" id="SSF51445">
    <property type="entry name" value="(Trans)glycosidases"/>
    <property type="match status" value="1"/>
</dbReference>
<keyword evidence="1 4" id="KW-0378">Hydrolase</keyword>
<dbReference type="InterPro" id="IPR012338">
    <property type="entry name" value="Beta-lactam/transpept-like"/>
</dbReference>
<dbReference type="AlphaFoldDB" id="A0A401UFA0"/>
<reference evidence="4 5" key="1">
    <citation type="submission" date="2018-11" db="EMBL/GenBank/DDBJ databases">
        <title>Chryseotalea sanarue gen. nov., sp., nov., a member of the family Cytophagaceae, isolated from a brackish lake in Hamamatsu Japan.</title>
        <authorList>
            <person name="Maejima Y."/>
            <person name="Iino T."/>
            <person name="Muraguchi Y."/>
            <person name="Fukuda K."/>
            <person name="Ohkuma M."/>
            <person name="Moriuchi R."/>
            <person name="Dohra H."/>
            <person name="Kimbara K."/>
            <person name="Shintani M."/>
        </authorList>
    </citation>
    <scope>NUCLEOTIDE SEQUENCE [LARGE SCALE GENOMIC DNA]</scope>
    <source>
        <strain evidence="4 5">Ys</strain>
    </source>
</reference>
<evidence type="ECO:0000256" key="1">
    <source>
        <dbReference type="ARBA" id="ARBA00022801"/>
    </source>
</evidence>
<dbReference type="GO" id="GO:0005975">
    <property type="term" value="P:carbohydrate metabolic process"/>
    <property type="evidence" value="ECO:0007669"/>
    <property type="project" value="InterPro"/>
</dbReference>
<dbReference type="InterPro" id="IPR017853">
    <property type="entry name" value="GH"/>
</dbReference>
<proteinExistence type="predicted"/>
<dbReference type="SUPFAM" id="SSF56601">
    <property type="entry name" value="beta-lactamase/transpeptidase-like"/>
    <property type="match status" value="1"/>
</dbReference>
<dbReference type="Proteomes" id="UP000288227">
    <property type="component" value="Unassembled WGS sequence"/>
</dbReference>
<dbReference type="Gene3D" id="3.20.20.300">
    <property type="entry name" value="Glycoside hydrolase, family 3, N-terminal domain"/>
    <property type="match status" value="1"/>
</dbReference>
<evidence type="ECO:0000259" key="2">
    <source>
        <dbReference type="Pfam" id="PF00144"/>
    </source>
</evidence>
<dbReference type="InterPro" id="IPR050789">
    <property type="entry name" value="Diverse_Enzym_Activities"/>
</dbReference>
<dbReference type="Pfam" id="PF00144">
    <property type="entry name" value="Beta-lactamase"/>
    <property type="match status" value="1"/>
</dbReference>
<evidence type="ECO:0000259" key="3">
    <source>
        <dbReference type="Pfam" id="PF00933"/>
    </source>
</evidence>
<dbReference type="Pfam" id="PF00933">
    <property type="entry name" value="Glyco_hydro_3"/>
    <property type="match status" value="1"/>
</dbReference>
<organism evidence="4 5">
    <name type="scientific">Chryseotalea sanaruensis</name>
    <dbReference type="NCBI Taxonomy" id="2482724"/>
    <lineage>
        <taxon>Bacteria</taxon>
        <taxon>Pseudomonadati</taxon>
        <taxon>Bacteroidota</taxon>
        <taxon>Cytophagia</taxon>
        <taxon>Cytophagales</taxon>
        <taxon>Chryseotaleaceae</taxon>
        <taxon>Chryseotalea</taxon>
    </lineage>
</organism>
<dbReference type="PANTHER" id="PTHR43283">
    <property type="entry name" value="BETA-LACTAMASE-RELATED"/>
    <property type="match status" value="1"/>
</dbReference>
<keyword evidence="5" id="KW-1185">Reference proteome</keyword>
<feature type="domain" description="Glycoside hydrolase family 3 N-terminal" evidence="3">
    <location>
        <begin position="23"/>
        <end position="330"/>
    </location>
</feature>
<feature type="domain" description="Beta-lactamase-related" evidence="2">
    <location>
        <begin position="556"/>
        <end position="907"/>
    </location>
</feature>
<protein>
    <submittedName>
        <fullName evidence="4">Glycosyl hydrolase</fullName>
    </submittedName>
</protein>
<dbReference type="PANTHER" id="PTHR43283:SF11">
    <property type="entry name" value="BETA-LACTAMASE-RELATED DOMAIN-CONTAINING PROTEIN"/>
    <property type="match status" value="1"/>
</dbReference>
<evidence type="ECO:0000313" key="5">
    <source>
        <dbReference type="Proteomes" id="UP000288227"/>
    </source>
</evidence>
<evidence type="ECO:0000313" key="4">
    <source>
        <dbReference type="EMBL" id="GCC53588.1"/>
    </source>
</evidence>
<dbReference type="GO" id="GO:0004553">
    <property type="term" value="F:hydrolase activity, hydrolyzing O-glycosyl compounds"/>
    <property type="evidence" value="ECO:0007669"/>
    <property type="project" value="InterPro"/>
</dbReference>
<dbReference type="EMBL" id="BHXQ01000008">
    <property type="protein sequence ID" value="GCC53588.1"/>
    <property type="molecule type" value="Genomic_DNA"/>
</dbReference>
<comment type="caution">
    <text evidence="4">The sequence shown here is derived from an EMBL/GenBank/DDBJ whole genome shotgun (WGS) entry which is preliminary data.</text>
</comment>
<sequence>MYVAGWGQSKEQWVDSVFQQLSLEEKIGQLFMIEADLNSREAHQRLMDELKSHHLGGIIISSGSASAVKQNIEQYQAVSKTPLFVALDAEWGVGKTLDSAFSFPRPLILSALPESTFISTTKLLARQLKYIGINLNMGPNALVAKSGAKDTLYYFWGNDADHISRRLELYIKTLKTENILTGLSDFSSQWPLRNGSLAVNDPQQSIYKNLLASGADAVLPKSQTIPLSFERKALMQKMKFVPSAISNLLTNTQVEKSFDYDGLLMSNVPDIKLSKGKIRWGEPELFAFQSGNDILINPENIGFAVRKIKKLVRKEKVYTLQLERSVRKILGAKYDIRPEVNLPEIHPFHEDHLSLLTHKIQQASVSLISNKDLLLPLKILDNKKIASISIGISANNTFNQYLARYTEVDEYCAVLPQDSSVFTQLSDYDVVVAGIFPFAESWLKQALDQLKKINPKTKVILVYLGNPELIPSDENFDAVLATYDASEAMQEIAAEQIFGALPIVGHFPISTKFYASGSGITTEALGRLGYASPPEVEVDEKTLLKIKDIAYEAINAGATPGCRVLIARKGKVIYNKAFGWLTYENQIPVTEETIYDLASVTKVAATLQTTAFLYEKGLIDVNKKISVYLPELKGSNKEDFIIKDILTHQAGLWPYLPFWAQTMKDSLYMPNFYAPTRSELFPFEVTHNLFAAQAMKDSLWQWIIKSKIREKPARTPYDYRYSDMGFYMLQRLAERMLNQPMEDFLNQNLYDPLGANSLGYLPRLHFNANRIAPTEKDKLFRKSLLLGYVHDQGAAMHGGVAGHAGLFGTAMDLAKLGQLWLNKGSYAGLDYFKPETVSLFTGKQYANSRRGLGWDKRDFVNEAISPTSKYASPNTFGHTGFTGTCIWVDPDQDLIYIFLSNRVHPDMTNNKLLSMNIRTRIHDVVYESIFNFKGSPLNLSLQRN</sequence>